<dbReference type="InterPro" id="IPR014729">
    <property type="entry name" value="Rossmann-like_a/b/a_fold"/>
</dbReference>
<dbReference type="InterPro" id="IPR015865">
    <property type="entry name" value="Riboflavin_kinase_bac/euk"/>
</dbReference>
<keyword evidence="12" id="KW-0511">Multifunctional enzyme</keyword>
<comment type="function">
    <text evidence="1">Catalyzes the phosphorylation of riboflavin to FMN followed by the adenylation of FMN to FAD.</text>
</comment>
<comment type="catalytic activity">
    <reaction evidence="14 15">
        <text>FMN + ATP + H(+) = FAD + diphosphate</text>
        <dbReference type="Rhea" id="RHEA:17237"/>
        <dbReference type="ChEBI" id="CHEBI:15378"/>
        <dbReference type="ChEBI" id="CHEBI:30616"/>
        <dbReference type="ChEBI" id="CHEBI:33019"/>
        <dbReference type="ChEBI" id="CHEBI:57692"/>
        <dbReference type="ChEBI" id="CHEBI:58210"/>
        <dbReference type="EC" id="2.7.7.2"/>
    </reaction>
</comment>
<keyword evidence="9 15" id="KW-0418">Kinase</keyword>
<evidence type="ECO:0000256" key="4">
    <source>
        <dbReference type="ARBA" id="ARBA00022630"/>
    </source>
</evidence>
<reference evidence="17" key="1">
    <citation type="submission" date="2021-03" db="EMBL/GenBank/DDBJ databases">
        <title>Roseibium sp. CAU 1637 isolated from Incheon.</title>
        <authorList>
            <person name="Kim W."/>
        </authorList>
    </citation>
    <scope>NUCLEOTIDE SEQUENCE</scope>
    <source>
        <strain evidence="17">CAU 1637</strain>
    </source>
</reference>
<name>A0A939EPT5_9HYPH</name>
<keyword evidence="4 15" id="KW-0285">Flavoprotein</keyword>
<evidence type="ECO:0000256" key="15">
    <source>
        <dbReference type="PIRNR" id="PIRNR004491"/>
    </source>
</evidence>
<evidence type="ECO:0000256" key="11">
    <source>
        <dbReference type="ARBA" id="ARBA00022840"/>
    </source>
</evidence>
<dbReference type="NCBIfam" id="TIGR00083">
    <property type="entry name" value="ribF"/>
    <property type="match status" value="1"/>
</dbReference>
<evidence type="ECO:0000256" key="7">
    <source>
        <dbReference type="ARBA" id="ARBA00022695"/>
    </source>
</evidence>
<dbReference type="GO" id="GO:0006747">
    <property type="term" value="P:FAD biosynthetic process"/>
    <property type="evidence" value="ECO:0007669"/>
    <property type="project" value="UniProtKB-UniRule"/>
</dbReference>
<evidence type="ECO:0000256" key="3">
    <source>
        <dbReference type="ARBA" id="ARBA00005201"/>
    </source>
</evidence>
<dbReference type="InterPro" id="IPR023465">
    <property type="entry name" value="Riboflavin_kinase_dom_sf"/>
</dbReference>
<dbReference type="RefSeq" id="WP_206941040.1">
    <property type="nucleotide sequence ID" value="NZ_JAFLNF010000004.1"/>
</dbReference>
<dbReference type="Gene3D" id="3.40.50.620">
    <property type="entry name" value="HUPs"/>
    <property type="match status" value="1"/>
</dbReference>
<evidence type="ECO:0000256" key="9">
    <source>
        <dbReference type="ARBA" id="ARBA00022777"/>
    </source>
</evidence>
<dbReference type="SMART" id="SM00904">
    <property type="entry name" value="Flavokinase"/>
    <property type="match status" value="1"/>
</dbReference>
<dbReference type="SUPFAM" id="SSF52374">
    <property type="entry name" value="Nucleotidylyl transferase"/>
    <property type="match status" value="1"/>
</dbReference>
<protein>
    <recommendedName>
        <fullName evidence="15">Riboflavin biosynthesis protein</fullName>
    </recommendedName>
    <domain>
        <recommendedName>
            <fullName evidence="15">Riboflavin kinase</fullName>
            <ecNumber evidence="15">2.7.1.26</ecNumber>
        </recommendedName>
        <alternativeName>
            <fullName evidence="15">Flavokinase</fullName>
        </alternativeName>
    </domain>
    <domain>
        <recommendedName>
            <fullName evidence="15">FMN adenylyltransferase</fullName>
            <ecNumber evidence="15">2.7.7.2</ecNumber>
        </recommendedName>
        <alternativeName>
            <fullName evidence="15">FAD pyrophosphorylase</fullName>
        </alternativeName>
        <alternativeName>
            <fullName evidence="15">FAD synthase</fullName>
        </alternativeName>
    </domain>
</protein>
<keyword evidence="18" id="KW-1185">Reference proteome</keyword>
<sequence length="335" mass="36431">MRASPSPFFSVIQNLSAFPEALQRGIVAIGNFDGVHRGHRAVLEAALELGHTHDRPVYAMTFEPHPRTLFVPEAPVFRLSPSAQRADLLQAAGLDGVLELPFTREFAGIEAEDFVRSILIDTLGITHAVTGYDFHFGKARKGTPAFLSEAGESQGFGVTLIEPQGDEGGQVISSSRIRTALAEGDLALANGLLGYRWFVDAQVQHGDKRGRDLGYPTANLRLSDGCPLKQGIYAVRVRVDDVWHDGVASFGSRPTFDNGAPLLEVHLFDMKADLYGKSLRVHLISYLRGEQKFDSVDALIAQMDQDSAEARAALASLQPLSDLDLELMPPVIDGD</sequence>
<proteinExistence type="inferred from homology"/>
<dbReference type="EC" id="2.7.7.2" evidence="15"/>
<evidence type="ECO:0000259" key="16">
    <source>
        <dbReference type="SMART" id="SM00904"/>
    </source>
</evidence>
<evidence type="ECO:0000256" key="13">
    <source>
        <dbReference type="ARBA" id="ARBA00047880"/>
    </source>
</evidence>
<dbReference type="FunFam" id="3.40.50.620:FF:000021">
    <property type="entry name" value="Riboflavin biosynthesis protein"/>
    <property type="match status" value="1"/>
</dbReference>
<dbReference type="PANTHER" id="PTHR22749:SF6">
    <property type="entry name" value="RIBOFLAVIN KINASE"/>
    <property type="match status" value="1"/>
</dbReference>
<dbReference type="GO" id="GO:0003919">
    <property type="term" value="F:FMN adenylyltransferase activity"/>
    <property type="evidence" value="ECO:0007669"/>
    <property type="project" value="UniProtKB-UniRule"/>
</dbReference>
<dbReference type="GO" id="GO:0008531">
    <property type="term" value="F:riboflavin kinase activity"/>
    <property type="evidence" value="ECO:0007669"/>
    <property type="project" value="UniProtKB-UniRule"/>
</dbReference>
<dbReference type="FunFam" id="2.40.30.30:FF:000003">
    <property type="entry name" value="Riboflavin biosynthesis protein"/>
    <property type="match status" value="1"/>
</dbReference>
<evidence type="ECO:0000256" key="10">
    <source>
        <dbReference type="ARBA" id="ARBA00022827"/>
    </source>
</evidence>
<evidence type="ECO:0000313" key="18">
    <source>
        <dbReference type="Proteomes" id="UP000664779"/>
    </source>
</evidence>
<organism evidence="17 18">
    <name type="scientific">Roseibium limicola</name>
    <dbReference type="NCBI Taxonomy" id="2816037"/>
    <lineage>
        <taxon>Bacteria</taxon>
        <taxon>Pseudomonadati</taxon>
        <taxon>Pseudomonadota</taxon>
        <taxon>Alphaproteobacteria</taxon>
        <taxon>Hyphomicrobiales</taxon>
        <taxon>Stappiaceae</taxon>
        <taxon>Roseibium</taxon>
    </lineage>
</organism>
<keyword evidence="5 15" id="KW-0288">FMN</keyword>
<comment type="similarity">
    <text evidence="15">Belongs to the ribF family.</text>
</comment>
<evidence type="ECO:0000256" key="1">
    <source>
        <dbReference type="ARBA" id="ARBA00002121"/>
    </source>
</evidence>
<dbReference type="InterPro" id="IPR023468">
    <property type="entry name" value="Riboflavin_kinase"/>
</dbReference>
<dbReference type="Pfam" id="PF01687">
    <property type="entry name" value="Flavokinase"/>
    <property type="match status" value="1"/>
</dbReference>
<dbReference type="CDD" id="cd02064">
    <property type="entry name" value="FAD_synthetase_N"/>
    <property type="match status" value="1"/>
</dbReference>
<comment type="pathway">
    <text evidence="2 15">Cofactor biosynthesis; FAD biosynthesis; FAD from FMN: step 1/1.</text>
</comment>
<evidence type="ECO:0000313" key="17">
    <source>
        <dbReference type="EMBL" id="MBO0345857.1"/>
    </source>
</evidence>
<dbReference type="Proteomes" id="UP000664779">
    <property type="component" value="Unassembled WGS sequence"/>
</dbReference>
<evidence type="ECO:0000256" key="5">
    <source>
        <dbReference type="ARBA" id="ARBA00022643"/>
    </source>
</evidence>
<keyword evidence="10 15" id="KW-0274">FAD</keyword>
<feature type="domain" description="Riboflavin kinase" evidence="16">
    <location>
        <begin position="192"/>
        <end position="315"/>
    </location>
</feature>
<evidence type="ECO:0000256" key="6">
    <source>
        <dbReference type="ARBA" id="ARBA00022679"/>
    </source>
</evidence>
<dbReference type="EMBL" id="JAFLNF010000004">
    <property type="protein sequence ID" value="MBO0345857.1"/>
    <property type="molecule type" value="Genomic_DNA"/>
</dbReference>
<evidence type="ECO:0000256" key="12">
    <source>
        <dbReference type="ARBA" id="ARBA00023268"/>
    </source>
</evidence>
<dbReference type="AlphaFoldDB" id="A0A939EPT5"/>
<dbReference type="EC" id="2.7.1.26" evidence="15"/>
<comment type="pathway">
    <text evidence="3 15">Cofactor biosynthesis; FMN biosynthesis; FMN from riboflavin (ATP route): step 1/1.</text>
</comment>
<comment type="catalytic activity">
    <reaction evidence="13 15">
        <text>riboflavin + ATP = FMN + ADP + H(+)</text>
        <dbReference type="Rhea" id="RHEA:14357"/>
        <dbReference type="ChEBI" id="CHEBI:15378"/>
        <dbReference type="ChEBI" id="CHEBI:30616"/>
        <dbReference type="ChEBI" id="CHEBI:57986"/>
        <dbReference type="ChEBI" id="CHEBI:58210"/>
        <dbReference type="ChEBI" id="CHEBI:456216"/>
        <dbReference type="EC" id="2.7.1.26"/>
    </reaction>
</comment>
<dbReference type="Pfam" id="PF06574">
    <property type="entry name" value="FAD_syn"/>
    <property type="match status" value="1"/>
</dbReference>
<keyword evidence="8 15" id="KW-0547">Nucleotide-binding</keyword>
<keyword evidence="6 15" id="KW-0808">Transferase</keyword>
<comment type="caution">
    <text evidence="17">The sequence shown here is derived from an EMBL/GenBank/DDBJ whole genome shotgun (WGS) entry which is preliminary data.</text>
</comment>
<keyword evidence="11 15" id="KW-0067">ATP-binding</keyword>
<keyword evidence="7 15" id="KW-0548">Nucleotidyltransferase</keyword>
<accession>A0A939EPT5</accession>
<dbReference type="Gene3D" id="2.40.30.30">
    <property type="entry name" value="Riboflavin kinase-like"/>
    <property type="match status" value="1"/>
</dbReference>
<evidence type="ECO:0000256" key="14">
    <source>
        <dbReference type="ARBA" id="ARBA00049494"/>
    </source>
</evidence>
<dbReference type="GO" id="GO:0009231">
    <property type="term" value="P:riboflavin biosynthetic process"/>
    <property type="evidence" value="ECO:0007669"/>
    <property type="project" value="InterPro"/>
</dbReference>
<dbReference type="InterPro" id="IPR015864">
    <property type="entry name" value="FAD_synthase"/>
</dbReference>
<dbReference type="InterPro" id="IPR002606">
    <property type="entry name" value="Riboflavin_kinase_bac"/>
</dbReference>
<evidence type="ECO:0000256" key="8">
    <source>
        <dbReference type="ARBA" id="ARBA00022741"/>
    </source>
</evidence>
<dbReference type="SUPFAM" id="SSF82114">
    <property type="entry name" value="Riboflavin kinase-like"/>
    <property type="match status" value="1"/>
</dbReference>
<dbReference type="GO" id="GO:0005524">
    <property type="term" value="F:ATP binding"/>
    <property type="evidence" value="ECO:0007669"/>
    <property type="project" value="UniProtKB-UniRule"/>
</dbReference>
<dbReference type="GO" id="GO:0009398">
    <property type="term" value="P:FMN biosynthetic process"/>
    <property type="evidence" value="ECO:0007669"/>
    <property type="project" value="UniProtKB-UniRule"/>
</dbReference>
<dbReference type="NCBIfam" id="NF004160">
    <property type="entry name" value="PRK05627.1-3"/>
    <property type="match status" value="1"/>
</dbReference>
<evidence type="ECO:0000256" key="2">
    <source>
        <dbReference type="ARBA" id="ARBA00004726"/>
    </source>
</evidence>
<dbReference type="PANTHER" id="PTHR22749">
    <property type="entry name" value="RIBOFLAVIN KINASE/FMN ADENYLYLTRANSFERASE"/>
    <property type="match status" value="1"/>
</dbReference>
<dbReference type="PIRSF" id="PIRSF004491">
    <property type="entry name" value="FAD_Synth"/>
    <property type="match status" value="1"/>
</dbReference>
<gene>
    <name evidence="17" type="ORF">J0X15_11555</name>
</gene>